<keyword evidence="2" id="KW-1185">Reference proteome</keyword>
<dbReference type="InterPro" id="IPR011990">
    <property type="entry name" value="TPR-like_helical_dom_sf"/>
</dbReference>
<proteinExistence type="predicted"/>
<gene>
    <name evidence="1" type="ORF">DFH08DRAFT_818679</name>
</gene>
<dbReference type="Proteomes" id="UP001218218">
    <property type="component" value="Unassembled WGS sequence"/>
</dbReference>
<organism evidence="1 2">
    <name type="scientific">Mycena albidolilacea</name>
    <dbReference type="NCBI Taxonomy" id="1033008"/>
    <lineage>
        <taxon>Eukaryota</taxon>
        <taxon>Fungi</taxon>
        <taxon>Dikarya</taxon>
        <taxon>Basidiomycota</taxon>
        <taxon>Agaricomycotina</taxon>
        <taxon>Agaricomycetes</taxon>
        <taxon>Agaricomycetidae</taxon>
        <taxon>Agaricales</taxon>
        <taxon>Marasmiineae</taxon>
        <taxon>Mycenaceae</taxon>
        <taxon>Mycena</taxon>
    </lineage>
</organism>
<dbReference type="AlphaFoldDB" id="A0AAD7EHD6"/>
<dbReference type="Gene3D" id="1.25.40.10">
    <property type="entry name" value="Tetratricopeptide repeat domain"/>
    <property type="match status" value="1"/>
</dbReference>
<accession>A0AAD7EHD6</accession>
<dbReference type="EMBL" id="JARIHO010000051">
    <property type="protein sequence ID" value="KAJ7321310.1"/>
    <property type="molecule type" value="Genomic_DNA"/>
</dbReference>
<name>A0AAD7EHD6_9AGAR</name>
<sequence length="491" mass="55308">MNLSISLSLSSRRIQLFPQSQELLSLLSMLPDGLADVDLIQSNLPLENILKCKTTLKSTALAYSDEHKRLKVLMPIQEYLQRNQPPRDHLIQKVFEYFEEMLKFYTKYSGTQSNSKIVPQIKSKLTNIQNVLQWGLKQNQPNLSKSIYCQWSSCPNSDFEALALQALDHLKHFDDPDLESRLYICMASYYQHFKIDLFEATNMCKKSISLAILTGNSRRHSQALHRLAWNNIQLGKYSAAQIWQELPGIYIQKHWLSVQRLCAGMSLVTTKNVSLWASGHRASLVFVAEVHKSKSEYSEAWKIHSEILRISANQDPYNHATALLNLAELEVPIGVPRHDVQQNIDLARSVSQGKGSTSSKVYFEKSLKLAPEDDQIKTFCLEKLGNINSWGPDESIPGWTTIFLSDEYDPRANPETEAPQSVGQTLDTIPGPVLDTHRASFGEAPGPTSHRPCQSSANGVQALLEELSKCSCLKAKLLSALLFDNDTRPPN</sequence>
<comment type="caution">
    <text evidence="1">The sequence shown here is derived from an EMBL/GenBank/DDBJ whole genome shotgun (WGS) entry which is preliminary data.</text>
</comment>
<evidence type="ECO:0000313" key="1">
    <source>
        <dbReference type="EMBL" id="KAJ7321310.1"/>
    </source>
</evidence>
<evidence type="ECO:0000313" key="2">
    <source>
        <dbReference type="Proteomes" id="UP001218218"/>
    </source>
</evidence>
<protein>
    <submittedName>
        <fullName evidence="1">Uncharacterized protein</fullName>
    </submittedName>
</protein>
<reference evidence="1" key="1">
    <citation type="submission" date="2023-03" db="EMBL/GenBank/DDBJ databases">
        <title>Massive genome expansion in bonnet fungi (Mycena s.s.) driven by repeated elements and novel gene families across ecological guilds.</title>
        <authorList>
            <consortium name="Lawrence Berkeley National Laboratory"/>
            <person name="Harder C.B."/>
            <person name="Miyauchi S."/>
            <person name="Viragh M."/>
            <person name="Kuo A."/>
            <person name="Thoen E."/>
            <person name="Andreopoulos B."/>
            <person name="Lu D."/>
            <person name="Skrede I."/>
            <person name="Drula E."/>
            <person name="Henrissat B."/>
            <person name="Morin E."/>
            <person name="Kohler A."/>
            <person name="Barry K."/>
            <person name="LaButti K."/>
            <person name="Morin E."/>
            <person name="Salamov A."/>
            <person name="Lipzen A."/>
            <person name="Mereny Z."/>
            <person name="Hegedus B."/>
            <person name="Baldrian P."/>
            <person name="Stursova M."/>
            <person name="Weitz H."/>
            <person name="Taylor A."/>
            <person name="Grigoriev I.V."/>
            <person name="Nagy L.G."/>
            <person name="Martin F."/>
            <person name="Kauserud H."/>
        </authorList>
    </citation>
    <scope>NUCLEOTIDE SEQUENCE</scope>
    <source>
        <strain evidence="1">CBHHK002</strain>
    </source>
</reference>